<sequence>GTALSQIMGFDNHMITTESRACLHQHDFAGTLPCPGGTSQFQSIGHHLRKQAVRRSVDNSRQMTSQSRTCGWTVAARPEIS</sequence>
<proteinExistence type="predicted"/>
<accession>A0ABV5UIU0</accession>
<dbReference type="EMBL" id="JBHMBK010000083">
    <property type="protein sequence ID" value="MFB9691325.1"/>
    <property type="molecule type" value="Genomic_DNA"/>
</dbReference>
<dbReference type="Proteomes" id="UP001589535">
    <property type="component" value="Unassembled WGS sequence"/>
</dbReference>
<name>A0ABV5UIU0_9PSEU</name>
<protein>
    <submittedName>
        <fullName evidence="1">Uncharacterized protein</fullName>
    </submittedName>
</protein>
<dbReference type="RefSeq" id="WP_378208121.1">
    <property type="nucleotide sequence ID" value="NZ_JBHMBK010000083.1"/>
</dbReference>
<feature type="non-terminal residue" evidence="1">
    <location>
        <position position="1"/>
    </location>
</feature>
<organism evidence="1 2">
    <name type="scientific">Amycolatopsis plumensis</name>
    <dbReference type="NCBI Taxonomy" id="236508"/>
    <lineage>
        <taxon>Bacteria</taxon>
        <taxon>Bacillati</taxon>
        <taxon>Actinomycetota</taxon>
        <taxon>Actinomycetes</taxon>
        <taxon>Pseudonocardiales</taxon>
        <taxon>Pseudonocardiaceae</taxon>
        <taxon>Amycolatopsis</taxon>
    </lineage>
</organism>
<reference evidence="1 2" key="1">
    <citation type="submission" date="2024-09" db="EMBL/GenBank/DDBJ databases">
        <authorList>
            <person name="Sun Q."/>
            <person name="Mori K."/>
        </authorList>
    </citation>
    <scope>NUCLEOTIDE SEQUENCE [LARGE SCALE GENOMIC DNA]</scope>
    <source>
        <strain evidence="1 2">JCM 13852</strain>
    </source>
</reference>
<comment type="caution">
    <text evidence="1">The sequence shown here is derived from an EMBL/GenBank/DDBJ whole genome shotgun (WGS) entry which is preliminary data.</text>
</comment>
<evidence type="ECO:0000313" key="2">
    <source>
        <dbReference type="Proteomes" id="UP001589535"/>
    </source>
</evidence>
<evidence type="ECO:0000313" key="1">
    <source>
        <dbReference type="EMBL" id="MFB9691325.1"/>
    </source>
</evidence>
<gene>
    <name evidence="1" type="ORF">ACFFTO_44750</name>
</gene>
<keyword evidence="2" id="KW-1185">Reference proteome</keyword>